<organism evidence="13">
    <name type="scientific">Lygus hesperus</name>
    <name type="common">Western plant bug</name>
    <dbReference type="NCBI Taxonomy" id="30085"/>
    <lineage>
        <taxon>Eukaryota</taxon>
        <taxon>Metazoa</taxon>
        <taxon>Ecdysozoa</taxon>
        <taxon>Arthropoda</taxon>
        <taxon>Hexapoda</taxon>
        <taxon>Insecta</taxon>
        <taxon>Pterygota</taxon>
        <taxon>Neoptera</taxon>
        <taxon>Paraneoptera</taxon>
        <taxon>Hemiptera</taxon>
        <taxon>Heteroptera</taxon>
        <taxon>Panheteroptera</taxon>
        <taxon>Cimicomorpha</taxon>
        <taxon>Miridae</taxon>
        <taxon>Mirini</taxon>
        <taxon>Lygus</taxon>
    </lineage>
</organism>
<dbReference type="InterPro" id="IPR036188">
    <property type="entry name" value="FAD/NAD-bd_sf"/>
</dbReference>
<dbReference type="InterPro" id="IPR027477">
    <property type="entry name" value="Succ_DH/fumarate_Rdtase_cat_sf"/>
</dbReference>
<dbReference type="EMBL" id="GBHO01000490">
    <property type="protein sequence ID" value="JAG43114.1"/>
    <property type="molecule type" value="Transcribed_RNA"/>
</dbReference>
<dbReference type="EMBL" id="GBHO01000488">
    <property type="protein sequence ID" value="JAG43116.1"/>
    <property type="molecule type" value="Transcribed_RNA"/>
</dbReference>
<dbReference type="EMBL" id="GBHO01005722">
    <property type="protein sequence ID" value="JAG37882.1"/>
    <property type="molecule type" value="Transcribed_RNA"/>
</dbReference>
<dbReference type="EMBL" id="GBHO01005719">
    <property type="protein sequence ID" value="JAG37885.1"/>
    <property type="molecule type" value="Transcribed_RNA"/>
</dbReference>
<keyword evidence="4" id="KW-0560">Oxidoreductase</keyword>
<dbReference type="AlphaFoldDB" id="A0A0A9YAS5"/>
<evidence type="ECO:0000313" key="9">
    <source>
        <dbReference type="EMBL" id="JAG30167.1"/>
    </source>
</evidence>
<evidence type="ECO:0000313" key="18">
    <source>
        <dbReference type="EMBL" id="JAG37881.1"/>
    </source>
</evidence>
<evidence type="ECO:0000313" key="15">
    <source>
        <dbReference type="EMBL" id="JAG37878.1"/>
    </source>
</evidence>
<dbReference type="GO" id="GO:0016491">
    <property type="term" value="F:oxidoreductase activity"/>
    <property type="evidence" value="ECO:0007669"/>
    <property type="project" value="UniProtKB-KW"/>
</dbReference>
<evidence type="ECO:0000313" key="17">
    <source>
        <dbReference type="EMBL" id="JAG37880.1"/>
    </source>
</evidence>
<evidence type="ECO:0000256" key="1">
    <source>
        <dbReference type="ARBA" id="ARBA00001974"/>
    </source>
</evidence>
<evidence type="ECO:0000313" key="26">
    <source>
        <dbReference type="EMBL" id="JAG43116.1"/>
    </source>
</evidence>
<dbReference type="Gene3D" id="3.90.700.10">
    <property type="entry name" value="Succinate dehydrogenase/fumarate reductase flavoprotein, catalytic domain"/>
    <property type="match status" value="2"/>
</dbReference>
<evidence type="ECO:0000313" key="21">
    <source>
        <dbReference type="EMBL" id="JAG37884.1"/>
    </source>
</evidence>
<dbReference type="InterPro" id="IPR050315">
    <property type="entry name" value="FAD-oxidoreductase_2"/>
</dbReference>
<evidence type="ECO:0000313" key="12">
    <source>
        <dbReference type="EMBL" id="JAG30171.1"/>
    </source>
</evidence>
<dbReference type="EMBL" id="GBHO01013436">
    <property type="protein sequence ID" value="JAG30168.1"/>
    <property type="molecule type" value="Transcribed_RNA"/>
</dbReference>
<evidence type="ECO:0000313" key="14">
    <source>
        <dbReference type="EMBL" id="JAG37877.1"/>
    </source>
</evidence>
<keyword evidence="3" id="KW-0274">FAD</keyword>
<evidence type="ECO:0000313" key="6">
    <source>
        <dbReference type="EMBL" id="JAG30164.1"/>
    </source>
</evidence>
<dbReference type="EMBL" id="GBHO01005721">
    <property type="protein sequence ID" value="JAG37883.1"/>
    <property type="molecule type" value="Transcribed_RNA"/>
</dbReference>
<evidence type="ECO:0000313" key="13">
    <source>
        <dbReference type="EMBL" id="JAG30172.1"/>
    </source>
</evidence>
<evidence type="ECO:0000313" key="25">
    <source>
        <dbReference type="EMBL" id="JAG43115.1"/>
    </source>
</evidence>
<reference evidence="13" key="1">
    <citation type="journal article" date="2014" name="PLoS ONE">
        <title>Transcriptome-Based Identification of ABC Transporters in the Western Tarnished Plant Bug Lygus hesperus.</title>
        <authorList>
            <person name="Hull J.J."/>
            <person name="Chaney K."/>
            <person name="Geib S.M."/>
            <person name="Fabrick J.A."/>
            <person name="Brent C.S."/>
            <person name="Walsh D."/>
            <person name="Lavine L.C."/>
        </authorList>
    </citation>
    <scope>NUCLEOTIDE SEQUENCE</scope>
</reference>
<dbReference type="InterPro" id="IPR003953">
    <property type="entry name" value="FAD-dep_OxRdtase_2_FAD-bd"/>
</dbReference>
<evidence type="ECO:0000313" key="22">
    <source>
        <dbReference type="EMBL" id="JAG37885.1"/>
    </source>
</evidence>
<dbReference type="EMBL" id="GBHO01013434">
    <property type="protein sequence ID" value="JAG30170.1"/>
    <property type="molecule type" value="Transcribed_RNA"/>
</dbReference>
<evidence type="ECO:0000256" key="4">
    <source>
        <dbReference type="ARBA" id="ARBA00023002"/>
    </source>
</evidence>
<dbReference type="EMBL" id="GBHO01000487">
    <property type="protein sequence ID" value="JAG43117.1"/>
    <property type="molecule type" value="Transcribed_RNA"/>
</dbReference>
<evidence type="ECO:0000313" key="11">
    <source>
        <dbReference type="EMBL" id="JAG30170.1"/>
    </source>
</evidence>
<dbReference type="EMBL" id="GBHO01013432">
    <property type="protein sequence ID" value="JAG30172.1"/>
    <property type="molecule type" value="Transcribed_RNA"/>
</dbReference>
<dbReference type="EMBL" id="GBHO01005718">
    <property type="protein sequence ID" value="JAG37886.1"/>
    <property type="molecule type" value="Transcribed_RNA"/>
</dbReference>
<evidence type="ECO:0000313" key="24">
    <source>
        <dbReference type="EMBL" id="JAG43114.1"/>
    </source>
</evidence>
<dbReference type="EMBL" id="GBHO01013438">
    <property type="protein sequence ID" value="JAG30166.1"/>
    <property type="molecule type" value="Transcribed_RNA"/>
</dbReference>
<evidence type="ECO:0000313" key="28">
    <source>
        <dbReference type="EMBL" id="JAQ04141.1"/>
    </source>
</evidence>
<sequence>MIQVHPTAFIDPKDFHNHVKFLAPEALRGVGGLLLNLEGKRFINELKTRDVVSKGIYEQPNHVAFLLLSKDSAMKFGLSALKFYKFKGFIKEVQIHDRTDLSPMREAFESLLNQGSELTLPDTFVDNIQQVLVEYEEGAKQKKDTFGKVVFPQAESYFIDNIYTSDVKGEDYQECSFAVMLITPAIHYTMGGIEIDKDARVVSRENSSGYIPNLYAIGEVSGGLHGNNRLGGNS</sequence>
<evidence type="ECO:0000313" key="8">
    <source>
        <dbReference type="EMBL" id="JAG30166.1"/>
    </source>
</evidence>
<dbReference type="EMBL" id="GBHO01005724">
    <property type="protein sequence ID" value="JAG37880.1"/>
    <property type="molecule type" value="Transcribed_RNA"/>
</dbReference>
<feature type="domain" description="FAD-dependent oxidoreductase 2 FAD-binding" evidence="5">
    <location>
        <begin position="2"/>
        <end position="234"/>
    </location>
</feature>
<evidence type="ECO:0000313" key="19">
    <source>
        <dbReference type="EMBL" id="JAG37882.1"/>
    </source>
</evidence>
<dbReference type="EMBL" id="GBHO01013437">
    <property type="protein sequence ID" value="JAG30167.1"/>
    <property type="molecule type" value="Transcribed_RNA"/>
</dbReference>
<keyword evidence="2" id="KW-0285">Flavoprotein</keyword>
<dbReference type="EMBL" id="GBHO01005723">
    <property type="protein sequence ID" value="JAG37881.1"/>
    <property type="molecule type" value="Transcribed_RNA"/>
</dbReference>
<evidence type="ECO:0000256" key="3">
    <source>
        <dbReference type="ARBA" id="ARBA00022827"/>
    </source>
</evidence>
<evidence type="ECO:0000259" key="5">
    <source>
        <dbReference type="Pfam" id="PF00890"/>
    </source>
</evidence>
<dbReference type="EMBL" id="GBHO01013440">
    <property type="protein sequence ID" value="JAG30164.1"/>
    <property type="molecule type" value="Transcribed_RNA"/>
</dbReference>
<name>A0A0A9YAS5_LYGHE</name>
<reference evidence="13" key="2">
    <citation type="submission" date="2014-07" db="EMBL/GenBank/DDBJ databases">
        <authorList>
            <person name="Hull J."/>
        </authorList>
    </citation>
    <scope>NUCLEOTIDE SEQUENCE</scope>
</reference>
<evidence type="ECO:0000313" key="27">
    <source>
        <dbReference type="EMBL" id="JAG43117.1"/>
    </source>
</evidence>
<evidence type="ECO:0000313" key="23">
    <source>
        <dbReference type="EMBL" id="JAG37886.1"/>
    </source>
</evidence>
<gene>
    <name evidence="13" type="primary">OSM1_15</name>
    <name evidence="23" type="synonym">OSM1_0</name>
    <name evidence="22" type="synonym">OSM1_1</name>
    <name evidence="16" type="synonym">OSM1_10</name>
    <name evidence="19" type="synonym">OSM1_11</name>
    <name evidence="24" type="synonym">OSM1_12</name>
    <name evidence="27" type="synonym">OSM1_13</name>
    <name evidence="12" type="synonym">OSM1_16</name>
    <name evidence="20" type="synonym">OSM1_17</name>
    <name evidence="21" type="synonym">OSM1_18</name>
    <name evidence="6" type="synonym">OSM1_19</name>
    <name evidence="25" type="synonym">OSM1_2</name>
    <name evidence="15" type="synonym">OSM1_20</name>
    <name evidence="18" type="synonym">OSM1_21</name>
    <name evidence="14" type="synonym">OSM1_22</name>
    <name evidence="26" type="synonym">OSM1_3</name>
    <name evidence="11" type="synonym">OSM1_4</name>
    <name evidence="10" type="synonym">OSM1_5</name>
    <name evidence="8" type="synonym">OSM1_6</name>
    <name evidence="9" type="synonym">OSM1_7</name>
    <name evidence="7" type="synonym">OSM1_8</name>
    <name evidence="17" type="synonym">OSM1_9</name>
    <name evidence="13" type="ORF">CM83_24786</name>
    <name evidence="12" type="ORF">CM83_24789</name>
    <name evidence="11" type="ORF">CM83_24792</name>
    <name evidence="10" type="ORF">CM83_24796</name>
    <name evidence="9" type="ORF">CM83_24800</name>
    <name evidence="8" type="ORF">CM83_24803</name>
    <name evidence="7" type="ORF">CM83_24807</name>
    <name evidence="6" type="ORF">CM83_24811</name>
    <name evidence="21" type="ORF">CM83_24815</name>
    <name evidence="20" type="ORF">CM83_24818</name>
    <name evidence="23" type="ORF">CM83_24822</name>
    <name evidence="22" type="ORF">CM83_24826</name>
    <name evidence="17" type="ORF">CM83_24830</name>
    <name evidence="16" type="ORF">CM83_24834</name>
    <name evidence="19" type="ORF">CM83_24838</name>
    <name evidence="18" type="ORF">CM83_24842</name>
    <name evidence="15" type="ORF">CM83_24845</name>
    <name evidence="14" type="ORF">CM83_24849</name>
    <name evidence="25" type="ORF">CM83_24853</name>
    <name evidence="26" type="ORF">CM83_24857</name>
    <name evidence="27" type="ORF">CM83_24861</name>
    <name evidence="24" type="ORF">CM83_24867</name>
    <name evidence="28" type="ORF">g.29002</name>
</gene>
<reference evidence="28" key="3">
    <citation type="journal article" date="2016" name="Gigascience">
        <title>De novo construction of an expanded transcriptome assembly for the western tarnished plant bug, Lygus hesperus.</title>
        <authorList>
            <person name="Tassone E.E."/>
            <person name="Geib S.M."/>
            <person name="Hall B."/>
            <person name="Fabrick J.A."/>
            <person name="Brent C.S."/>
            <person name="Hull J.J."/>
        </authorList>
    </citation>
    <scope>NUCLEOTIDE SEQUENCE</scope>
</reference>
<evidence type="ECO:0000313" key="10">
    <source>
        <dbReference type="EMBL" id="JAG30168.1"/>
    </source>
</evidence>
<comment type="cofactor">
    <cofactor evidence="1">
        <name>FAD</name>
        <dbReference type="ChEBI" id="CHEBI:57692"/>
    </cofactor>
</comment>
<dbReference type="EMBL" id="GBHO01013433">
    <property type="protein sequence ID" value="JAG30171.1"/>
    <property type="molecule type" value="Transcribed_RNA"/>
</dbReference>
<dbReference type="EMBL" id="GDHC01014488">
    <property type="protein sequence ID" value="JAQ04141.1"/>
    <property type="molecule type" value="Transcribed_RNA"/>
</dbReference>
<dbReference type="PANTHER" id="PTHR43400">
    <property type="entry name" value="FUMARATE REDUCTASE"/>
    <property type="match status" value="1"/>
</dbReference>
<dbReference type="EMBL" id="GBHO01013439">
    <property type="protein sequence ID" value="JAG30165.1"/>
    <property type="molecule type" value="Transcribed_RNA"/>
</dbReference>
<dbReference type="PANTHER" id="PTHR43400:SF7">
    <property type="entry name" value="FAD-DEPENDENT OXIDOREDUCTASE 2 FAD BINDING DOMAIN-CONTAINING PROTEIN"/>
    <property type="match status" value="1"/>
</dbReference>
<dbReference type="SUPFAM" id="SSF56425">
    <property type="entry name" value="Succinate dehydrogenase/fumarate reductase flavoprotein, catalytic domain"/>
    <property type="match status" value="1"/>
</dbReference>
<proteinExistence type="predicted"/>
<dbReference type="EMBL" id="GBHO01005725">
    <property type="protein sequence ID" value="JAG37879.1"/>
    <property type="molecule type" value="Transcribed_RNA"/>
</dbReference>
<protein>
    <submittedName>
        <fullName evidence="13">Osmotic growth protein 1</fullName>
    </submittedName>
</protein>
<dbReference type="Gene3D" id="3.50.50.60">
    <property type="entry name" value="FAD/NAD(P)-binding domain"/>
    <property type="match status" value="1"/>
</dbReference>
<dbReference type="EMBL" id="GBHO01005727">
    <property type="protein sequence ID" value="JAG37877.1"/>
    <property type="molecule type" value="Transcribed_RNA"/>
</dbReference>
<dbReference type="Pfam" id="PF00890">
    <property type="entry name" value="FAD_binding_2"/>
    <property type="match status" value="1"/>
</dbReference>
<dbReference type="EMBL" id="GBHO01000489">
    <property type="protein sequence ID" value="JAG43115.1"/>
    <property type="molecule type" value="Transcribed_RNA"/>
</dbReference>
<evidence type="ECO:0000313" key="7">
    <source>
        <dbReference type="EMBL" id="JAG30165.1"/>
    </source>
</evidence>
<evidence type="ECO:0000313" key="20">
    <source>
        <dbReference type="EMBL" id="JAG37883.1"/>
    </source>
</evidence>
<dbReference type="EMBL" id="GBHO01005720">
    <property type="protein sequence ID" value="JAG37884.1"/>
    <property type="molecule type" value="Transcribed_RNA"/>
</dbReference>
<evidence type="ECO:0000313" key="16">
    <source>
        <dbReference type="EMBL" id="JAG37879.1"/>
    </source>
</evidence>
<evidence type="ECO:0000256" key="2">
    <source>
        <dbReference type="ARBA" id="ARBA00022630"/>
    </source>
</evidence>
<dbReference type="EMBL" id="GBHO01005726">
    <property type="protein sequence ID" value="JAG37878.1"/>
    <property type="molecule type" value="Transcribed_RNA"/>
</dbReference>
<dbReference type="SUPFAM" id="SSF51905">
    <property type="entry name" value="FAD/NAD(P)-binding domain"/>
    <property type="match status" value="1"/>
</dbReference>
<accession>A0A0A9YAS5</accession>